<reference evidence="2 3" key="1">
    <citation type="submission" date="2024-06" db="EMBL/GenBank/DDBJ databases">
        <title>The Natural Products Discovery Center: Release of the First 8490 Sequenced Strains for Exploring Actinobacteria Biosynthetic Diversity.</title>
        <authorList>
            <person name="Kalkreuter E."/>
            <person name="Kautsar S.A."/>
            <person name="Yang D."/>
            <person name="Bader C.D."/>
            <person name="Teijaro C.N."/>
            <person name="Fluegel L."/>
            <person name="Davis C.M."/>
            <person name="Simpson J.R."/>
            <person name="Lauterbach L."/>
            <person name="Steele A.D."/>
            <person name="Gui C."/>
            <person name="Meng S."/>
            <person name="Li G."/>
            <person name="Viehrig K."/>
            <person name="Ye F."/>
            <person name="Su P."/>
            <person name="Kiefer A.F."/>
            <person name="Nichols A."/>
            <person name="Cepeda A.J."/>
            <person name="Yan W."/>
            <person name="Fan B."/>
            <person name="Jiang Y."/>
            <person name="Adhikari A."/>
            <person name="Zheng C.-J."/>
            <person name="Schuster L."/>
            <person name="Cowan T.M."/>
            <person name="Smanski M.J."/>
            <person name="Chevrette M.G."/>
            <person name="De Carvalho L.P.S."/>
            <person name="Shen B."/>
        </authorList>
    </citation>
    <scope>NUCLEOTIDE SEQUENCE [LARGE SCALE GENOMIC DNA]</scope>
    <source>
        <strain evidence="2 3">NPDC048946</strain>
    </source>
</reference>
<gene>
    <name evidence="2" type="ORF">AB0C36_42370</name>
</gene>
<keyword evidence="3" id="KW-1185">Reference proteome</keyword>
<evidence type="ECO:0000256" key="1">
    <source>
        <dbReference type="SAM" id="MobiDB-lite"/>
    </source>
</evidence>
<dbReference type="EMBL" id="JBEZFP010000243">
    <property type="protein sequence ID" value="MEU8140119.1"/>
    <property type="molecule type" value="Genomic_DNA"/>
</dbReference>
<dbReference type="Proteomes" id="UP001551482">
    <property type="component" value="Unassembled WGS sequence"/>
</dbReference>
<evidence type="ECO:0000313" key="3">
    <source>
        <dbReference type="Proteomes" id="UP001551482"/>
    </source>
</evidence>
<name>A0ABV3DZ57_9ACTN</name>
<accession>A0ABV3DZ57</accession>
<feature type="non-terminal residue" evidence="2">
    <location>
        <position position="98"/>
    </location>
</feature>
<protein>
    <submittedName>
        <fullName evidence="2">Uncharacterized protein</fullName>
    </submittedName>
</protein>
<organism evidence="2 3">
    <name type="scientific">Streptodolium elevatio</name>
    <dbReference type="NCBI Taxonomy" id="3157996"/>
    <lineage>
        <taxon>Bacteria</taxon>
        <taxon>Bacillati</taxon>
        <taxon>Actinomycetota</taxon>
        <taxon>Actinomycetes</taxon>
        <taxon>Kitasatosporales</taxon>
        <taxon>Streptomycetaceae</taxon>
        <taxon>Streptodolium</taxon>
    </lineage>
</organism>
<proteinExistence type="predicted"/>
<sequence>MRAWTLGVPHRTARAEAARTSALRNQHQRPMRCAVRSGLAVLVVEFAAHLVQTRDLPAAMSAANSAHHPCGRAGSGLREGGGVEEEPVDAAHGAGEVV</sequence>
<dbReference type="RefSeq" id="WP_358364941.1">
    <property type="nucleotide sequence ID" value="NZ_JBEZFP010000243.1"/>
</dbReference>
<comment type="caution">
    <text evidence="2">The sequence shown here is derived from an EMBL/GenBank/DDBJ whole genome shotgun (WGS) entry which is preliminary data.</text>
</comment>
<feature type="region of interest" description="Disordered" evidence="1">
    <location>
        <begin position="64"/>
        <end position="98"/>
    </location>
</feature>
<evidence type="ECO:0000313" key="2">
    <source>
        <dbReference type="EMBL" id="MEU8140119.1"/>
    </source>
</evidence>